<dbReference type="Gene3D" id="1.10.10.10">
    <property type="entry name" value="Winged helix-like DNA-binding domain superfamily/Winged helix DNA-binding domain"/>
    <property type="match status" value="1"/>
</dbReference>
<dbReference type="EMBL" id="QRAS01000001">
    <property type="protein sequence ID" value="RDL11852.1"/>
    <property type="molecule type" value="Genomic_DNA"/>
</dbReference>
<keyword evidence="1" id="KW-0805">Transcription regulation</keyword>
<dbReference type="InterPro" id="IPR023187">
    <property type="entry name" value="Tscrpt_reg_MarR-type_CS"/>
</dbReference>
<name>A0A288QTA9_9LACO</name>
<evidence type="ECO:0000256" key="1">
    <source>
        <dbReference type="ARBA" id="ARBA00023015"/>
    </source>
</evidence>
<evidence type="ECO:0000313" key="5">
    <source>
        <dbReference type="Proteomes" id="UP000254912"/>
    </source>
</evidence>
<keyword evidence="5" id="KW-1185">Reference proteome</keyword>
<dbReference type="InterPro" id="IPR039422">
    <property type="entry name" value="MarR/SlyA-like"/>
</dbReference>
<dbReference type="PROSITE" id="PS50995">
    <property type="entry name" value="HTH_MARR_2"/>
    <property type="match status" value="1"/>
</dbReference>
<dbReference type="GO" id="GO:0003700">
    <property type="term" value="F:DNA-binding transcription factor activity"/>
    <property type="evidence" value="ECO:0007669"/>
    <property type="project" value="InterPro"/>
</dbReference>
<dbReference type="Proteomes" id="UP000254912">
    <property type="component" value="Unassembled WGS sequence"/>
</dbReference>
<dbReference type="InterPro" id="IPR000835">
    <property type="entry name" value="HTH_MarR-typ"/>
</dbReference>
<sequence>MKTILEALRDTEKAYRDVLKKISKENGITIAEWSLLGFLADGFDTQDKLSKEMNLDNSTLSRQLSSLVKKELVSSVAVGRDRRQLIYEITTAGELVLTSVNAQHHAYENNVFKLWSDEEKSMIQILLNRLEKSLQK</sequence>
<dbReference type="PROSITE" id="PS01117">
    <property type="entry name" value="HTH_MARR_1"/>
    <property type="match status" value="1"/>
</dbReference>
<dbReference type="PANTHER" id="PTHR33164:SF43">
    <property type="entry name" value="HTH-TYPE TRANSCRIPTIONAL REPRESSOR YETL"/>
    <property type="match status" value="1"/>
</dbReference>
<keyword evidence="2 4" id="KW-0238">DNA-binding</keyword>
<dbReference type="SUPFAM" id="SSF46785">
    <property type="entry name" value="Winged helix' DNA-binding domain"/>
    <property type="match status" value="1"/>
</dbReference>
<evidence type="ECO:0000256" key="2">
    <source>
        <dbReference type="ARBA" id="ARBA00023125"/>
    </source>
</evidence>
<dbReference type="SMART" id="SM00347">
    <property type="entry name" value="HTH_MARR"/>
    <property type="match status" value="1"/>
</dbReference>
<evidence type="ECO:0000313" key="4">
    <source>
        <dbReference type="EMBL" id="RDL11852.1"/>
    </source>
</evidence>
<dbReference type="InterPro" id="IPR036390">
    <property type="entry name" value="WH_DNA-bd_sf"/>
</dbReference>
<dbReference type="GeneID" id="94545847"/>
<dbReference type="GO" id="GO:0003677">
    <property type="term" value="F:DNA binding"/>
    <property type="evidence" value="ECO:0007669"/>
    <property type="project" value="UniProtKB-KW"/>
</dbReference>
<dbReference type="PANTHER" id="PTHR33164">
    <property type="entry name" value="TRANSCRIPTIONAL REGULATOR, MARR FAMILY"/>
    <property type="match status" value="1"/>
</dbReference>
<dbReference type="GO" id="GO:0006950">
    <property type="term" value="P:response to stress"/>
    <property type="evidence" value="ECO:0007669"/>
    <property type="project" value="TreeGrafter"/>
</dbReference>
<dbReference type="PRINTS" id="PR00598">
    <property type="entry name" value="HTHMARR"/>
</dbReference>
<dbReference type="RefSeq" id="WP_070229922.1">
    <property type="nucleotide sequence ID" value="NZ_BJYO01000002.1"/>
</dbReference>
<evidence type="ECO:0000256" key="3">
    <source>
        <dbReference type="ARBA" id="ARBA00023163"/>
    </source>
</evidence>
<protein>
    <submittedName>
        <fullName evidence="4">DNA-binding MarR family transcriptional regulator</fullName>
    </submittedName>
</protein>
<reference evidence="4 5" key="1">
    <citation type="submission" date="2018-07" db="EMBL/GenBank/DDBJ databases">
        <title>Genomic Encyclopedia of Type Strains, Phase III (KMG-III): the genomes of soil and plant-associated and newly described type strains.</title>
        <authorList>
            <person name="Whitman W."/>
        </authorList>
    </citation>
    <scope>NUCLEOTIDE SEQUENCE [LARGE SCALE GENOMIC DNA]</scope>
    <source>
        <strain evidence="4 5">CECT 7031</strain>
    </source>
</reference>
<organism evidence="4 5">
    <name type="scientific">Weissella soli</name>
    <dbReference type="NCBI Taxonomy" id="155866"/>
    <lineage>
        <taxon>Bacteria</taxon>
        <taxon>Bacillati</taxon>
        <taxon>Bacillota</taxon>
        <taxon>Bacilli</taxon>
        <taxon>Lactobacillales</taxon>
        <taxon>Lactobacillaceae</taxon>
        <taxon>Weissella</taxon>
    </lineage>
</organism>
<gene>
    <name evidence="4" type="ORF">DFP99_0271</name>
</gene>
<dbReference type="OrthoDB" id="2328486at2"/>
<keyword evidence="3" id="KW-0804">Transcription</keyword>
<dbReference type="AlphaFoldDB" id="A0A288QTA9"/>
<dbReference type="KEGG" id="wso:WSWS_00641"/>
<dbReference type="InterPro" id="IPR036388">
    <property type="entry name" value="WH-like_DNA-bd_sf"/>
</dbReference>
<accession>A0A288QTA9</accession>
<proteinExistence type="predicted"/>
<comment type="caution">
    <text evidence="4">The sequence shown here is derived from an EMBL/GenBank/DDBJ whole genome shotgun (WGS) entry which is preliminary data.</text>
</comment>
<dbReference type="Pfam" id="PF12802">
    <property type="entry name" value="MarR_2"/>
    <property type="match status" value="1"/>
</dbReference>